<dbReference type="RefSeq" id="WP_169142294.1">
    <property type="nucleotide sequence ID" value="NZ_WTVS01000051.1"/>
</dbReference>
<dbReference type="EMBL" id="WTVS01000051">
    <property type="protein sequence ID" value="NMF99699.1"/>
    <property type="molecule type" value="Genomic_DNA"/>
</dbReference>
<reference evidence="1 2" key="1">
    <citation type="submission" date="2019-12" db="EMBL/GenBank/DDBJ databases">
        <title>Comparative genomics gives insights into the taxonomy of the Azoarcus-Aromatoleum group and reveals separate origins of nif in the plant-associated Azoarcus and non-plant-associated Aromatoleum sub-groups.</title>
        <authorList>
            <person name="Lafos M."/>
            <person name="Maluk M."/>
            <person name="Batista M."/>
            <person name="Junghare M."/>
            <person name="Carmona M."/>
            <person name="Faoro H."/>
            <person name="Cruz L.M."/>
            <person name="Battistoni F."/>
            <person name="De Souza E."/>
            <person name="Pedrosa F."/>
            <person name="Chen W.-M."/>
            <person name="Poole P.S."/>
            <person name="Dixon R.A."/>
            <person name="James E.K."/>
        </authorList>
    </citation>
    <scope>NUCLEOTIDE SEQUENCE [LARGE SCALE GENOMIC DNA]</scope>
    <source>
        <strain evidence="1 2">T</strain>
    </source>
</reference>
<proteinExistence type="predicted"/>
<sequence>MVTTRGISLLLAATTAIYGAGTARADYSDCRTCHYATNVDSGTPDLTGYFVDPGHHPVRVNYPIRPDYHLPPTTTTTGILFFDVNGNGAPDPNEVQLFSSSVLSATTGTGTTTRSKGKPKSTVTTDTWVIDCASCHIEHGLTPADPQHTADYVRGAGGDRLLCITCHNM</sequence>
<evidence type="ECO:0000313" key="1">
    <source>
        <dbReference type="EMBL" id="NMF99699.1"/>
    </source>
</evidence>
<comment type="caution">
    <text evidence="1">The sequence shown here is derived from an EMBL/GenBank/DDBJ whole genome shotgun (WGS) entry which is preliminary data.</text>
</comment>
<keyword evidence="2" id="KW-1185">Reference proteome</keyword>
<evidence type="ECO:0000313" key="2">
    <source>
        <dbReference type="Proteomes" id="UP000634522"/>
    </source>
</evidence>
<dbReference type="Proteomes" id="UP000634522">
    <property type="component" value="Unassembled WGS sequence"/>
</dbReference>
<protein>
    <recommendedName>
        <fullName evidence="3">Doubled CXXCH motif domain-containing protein</fullName>
    </recommendedName>
</protein>
<accession>A0ABX1NK46</accession>
<dbReference type="InterPro" id="IPR036280">
    <property type="entry name" value="Multihaem_cyt_sf"/>
</dbReference>
<gene>
    <name evidence="1" type="ORF">GPA27_20175</name>
</gene>
<name>A0ABX1NK46_9RHOO</name>
<evidence type="ECO:0008006" key="3">
    <source>
        <dbReference type="Google" id="ProtNLM"/>
    </source>
</evidence>
<organism evidence="1 2">
    <name type="scientific">Aromatoleum toluolicum</name>
    <dbReference type="NCBI Taxonomy" id="90060"/>
    <lineage>
        <taxon>Bacteria</taxon>
        <taxon>Pseudomonadati</taxon>
        <taxon>Pseudomonadota</taxon>
        <taxon>Betaproteobacteria</taxon>
        <taxon>Rhodocyclales</taxon>
        <taxon>Rhodocyclaceae</taxon>
        <taxon>Aromatoleum</taxon>
    </lineage>
</organism>
<dbReference type="SUPFAM" id="SSF48695">
    <property type="entry name" value="Multiheme cytochromes"/>
    <property type="match status" value="1"/>
</dbReference>